<comment type="caution">
    <text evidence="1">The sequence shown here is derived from an EMBL/GenBank/DDBJ whole genome shotgun (WGS) entry which is preliminary data.</text>
</comment>
<organism evidence="1 2">
    <name type="scientific">Neptunitalea lumnitzerae</name>
    <dbReference type="NCBI Taxonomy" id="2965509"/>
    <lineage>
        <taxon>Bacteria</taxon>
        <taxon>Pseudomonadati</taxon>
        <taxon>Bacteroidota</taxon>
        <taxon>Flavobacteriia</taxon>
        <taxon>Flavobacteriales</taxon>
        <taxon>Flavobacteriaceae</taxon>
        <taxon>Neptunitalea</taxon>
    </lineage>
</organism>
<evidence type="ECO:0000313" key="2">
    <source>
        <dbReference type="Proteomes" id="UP001143543"/>
    </source>
</evidence>
<keyword evidence="2" id="KW-1185">Reference proteome</keyword>
<dbReference type="Proteomes" id="UP001143543">
    <property type="component" value="Unassembled WGS sequence"/>
</dbReference>
<dbReference type="RefSeq" id="WP_281763434.1">
    <property type="nucleotide sequence ID" value="NZ_BRVO01000001.1"/>
</dbReference>
<protein>
    <submittedName>
        <fullName evidence="1">Uncharacterized protein</fullName>
    </submittedName>
</protein>
<sequence>MDSTIQALYHKYAQRFIDQLQEVYVANNIIATGDYGKSLLPEVAETGFIIKHAIYGKVIDNGRGAGKRPSIPSIMRWLENKKGLPPSMLRDKRQTAFAIANKIAREGIKVPNQYNSGRLITNVVNDFLATDVYELLGELEVYYKKQLQYRMKGAVTGRY</sequence>
<proteinExistence type="predicted"/>
<name>A0ABQ5MEI3_9FLAO</name>
<gene>
    <name evidence="1" type="ORF">Y10_01360</name>
</gene>
<accession>A0ABQ5MEI3</accession>
<dbReference type="EMBL" id="BRVO01000001">
    <property type="protein sequence ID" value="GLB47768.1"/>
    <property type="molecule type" value="Genomic_DNA"/>
</dbReference>
<evidence type="ECO:0000313" key="1">
    <source>
        <dbReference type="EMBL" id="GLB47768.1"/>
    </source>
</evidence>
<reference evidence="1" key="1">
    <citation type="submission" date="2022-07" db="EMBL/GenBank/DDBJ databases">
        <title>Taxonomy of Novel Oxalotrophic and Methylotrophic Bacteria.</title>
        <authorList>
            <person name="Sahin N."/>
            <person name="Tani A."/>
        </authorList>
    </citation>
    <scope>NUCLEOTIDE SEQUENCE</scope>
    <source>
        <strain evidence="1">Y10</strain>
    </source>
</reference>